<name>N0D5K8_STRMI</name>
<dbReference type="AlphaFoldDB" id="N0D5K8"/>
<dbReference type="PANTHER" id="PTHR46696:SF1">
    <property type="entry name" value="CYTOCHROME P450 YJIB-RELATED"/>
    <property type="match status" value="1"/>
</dbReference>
<comment type="similarity">
    <text evidence="1">Belongs to the cytochrome P450 family.</text>
</comment>
<evidence type="ECO:0000256" key="2">
    <source>
        <dbReference type="SAM" id="MobiDB-lite"/>
    </source>
</evidence>
<dbReference type="PANTHER" id="PTHR46696">
    <property type="entry name" value="P450, PUTATIVE (EUROFUNG)-RELATED"/>
    <property type="match status" value="1"/>
</dbReference>
<dbReference type="GO" id="GO:0016705">
    <property type="term" value="F:oxidoreductase activity, acting on paired donors, with incorporation or reduction of molecular oxygen"/>
    <property type="evidence" value="ECO:0007669"/>
    <property type="project" value="InterPro"/>
</dbReference>
<dbReference type="GO" id="GO:0004497">
    <property type="term" value="F:monooxygenase activity"/>
    <property type="evidence" value="ECO:0007669"/>
    <property type="project" value="InterPro"/>
</dbReference>
<sequence>MAILIPGATVTTPFHHEPGVSPPPQCPAHNLGTGPGGLRRLYGPEAENDPAGLYDKLRAEHGTVAPVLLHGDVPAWLVLGHSENLHLTRTPSQFSRDSRRWRALQDGSVAPDHPLAPIFTWQPVCVFADGAKHERQRGAVTDSMERIDTRGVRRHINRFSNRLVNDFSEKGSADLVSQFAEHLPMMVMCAIFGMPEEYDERLVQAARDMTRGTETAVASNAHIVSVLTRLVERRRAEPAPDFASWLVEHPATMSDIEVVEHLRLILIAAYESTANLIANVLRMVLTDPRFRARLSGGHMTVPEAVEQTLWDEPPFTAVFGRWAVGDTELGGQQIKAGDALLVGIAPANTDPTVRPDLTANMEGNRAHLAFSGGPHECPGQDIGRAIADVGVDALLMRLPDLELGTEESELRWVGNIMSRHLVELPVKFAPSPQQKLDSDPLSVMARAVRPTGDWEISSPARPVPEPAHSIAGMQPAHAPGAAPQHRPAAAPAETPAPATGEPAPGTAVVPQQRRPAAPARLWQAVSRWWNGY</sequence>
<gene>
    <name evidence="3" type="ORF">SFUL_6436</name>
</gene>
<feature type="compositionally biased region" description="Low complexity" evidence="2">
    <location>
        <begin position="471"/>
        <end position="507"/>
    </location>
</feature>
<accession>N0D5K8</accession>
<dbReference type="PATRIC" id="fig|1303692.3.peg.6477"/>
<dbReference type="GO" id="GO:0005506">
    <property type="term" value="F:iron ion binding"/>
    <property type="evidence" value="ECO:0007669"/>
    <property type="project" value="InterPro"/>
</dbReference>
<dbReference type="InterPro" id="IPR002397">
    <property type="entry name" value="Cyt_P450_B"/>
</dbReference>
<dbReference type="PROSITE" id="PS00086">
    <property type="entry name" value="CYTOCHROME_P450"/>
    <property type="match status" value="1"/>
</dbReference>
<dbReference type="CDD" id="cd20623">
    <property type="entry name" value="CYP_unk"/>
    <property type="match status" value="1"/>
</dbReference>
<proteinExistence type="inferred from homology"/>
<dbReference type="GO" id="GO:0020037">
    <property type="term" value="F:heme binding"/>
    <property type="evidence" value="ECO:0007669"/>
    <property type="project" value="InterPro"/>
</dbReference>
<reference evidence="3 4" key="1">
    <citation type="submission" date="2013-04" db="EMBL/GenBank/DDBJ databases">
        <title>Complete genome sequence of Streptomyces fulvissimus.</title>
        <authorList>
            <person name="Myronovskyi M."/>
            <person name="Tokovenko B."/>
            <person name="Manderscheid N."/>
            <person name="Petzke L."/>
            <person name="Luzhetskyy A."/>
        </authorList>
    </citation>
    <scope>NUCLEOTIDE SEQUENCE [LARGE SCALE GENOMIC DNA]</scope>
    <source>
        <strain evidence="3 4">DSM 40593</strain>
    </source>
</reference>
<dbReference type="InterPro" id="IPR036396">
    <property type="entry name" value="Cyt_P450_sf"/>
</dbReference>
<dbReference type="EMBL" id="CP005080">
    <property type="protein sequence ID" value="AGK81318.1"/>
    <property type="molecule type" value="Genomic_DNA"/>
</dbReference>
<dbReference type="SUPFAM" id="SSF48264">
    <property type="entry name" value="Cytochrome P450"/>
    <property type="match status" value="1"/>
</dbReference>
<feature type="region of interest" description="Disordered" evidence="2">
    <location>
        <begin position="452"/>
        <end position="514"/>
    </location>
</feature>
<evidence type="ECO:0000256" key="1">
    <source>
        <dbReference type="ARBA" id="ARBA00010617"/>
    </source>
</evidence>
<dbReference type="Gene3D" id="1.10.630.10">
    <property type="entry name" value="Cytochrome P450"/>
    <property type="match status" value="1"/>
</dbReference>
<dbReference type="HOGENOM" id="CLU_033716_1_2_11"/>
<dbReference type="eggNOG" id="COG2124">
    <property type="taxonomic scope" value="Bacteria"/>
</dbReference>
<protein>
    <submittedName>
        <fullName evidence="3">Cytochrome P450</fullName>
    </submittedName>
</protein>
<evidence type="ECO:0000313" key="3">
    <source>
        <dbReference type="EMBL" id="AGK81318.1"/>
    </source>
</evidence>
<dbReference type="Proteomes" id="UP000013304">
    <property type="component" value="Chromosome"/>
</dbReference>
<dbReference type="InterPro" id="IPR017972">
    <property type="entry name" value="Cyt_P450_CS"/>
</dbReference>
<evidence type="ECO:0000313" key="4">
    <source>
        <dbReference type="Proteomes" id="UP000013304"/>
    </source>
</evidence>
<dbReference type="PRINTS" id="PR00359">
    <property type="entry name" value="BP450"/>
</dbReference>
<dbReference type="KEGG" id="sfi:SFUL_6436"/>
<organism evidence="3 4">
    <name type="scientific">Streptomyces microflavus DSM 40593</name>
    <dbReference type="NCBI Taxonomy" id="1303692"/>
    <lineage>
        <taxon>Bacteria</taxon>
        <taxon>Bacillati</taxon>
        <taxon>Actinomycetota</taxon>
        <taxon>Actinomycetes</taxon>
        <taxon>Kitasatosporales</taxon>
        <taxon>Streptomycetaceae</taxon>
        <taxon>Streptomyces</taxon>
    </lineage>
</organism>